<sequence>MAAIPPPFPHVCFSLTSAYAYSHQLSSFESFQQYRTKTAEKLNALALSIPLLPTRVQPDYTSPLLLLLPSLRVNFICSNSPRDQHLLLHLFTHRANLLVGILLHIQR</sequence>
<gene>
    <name evidence="1" type="ORF">BU26DRAFT_516096</name>
</gene>
<name>A0A6A6IV84_9PLEO</name>
<accession>A0A6A6IV84</accession>
<reference evidence="1" key="1">
    <citation type="journal article" date="2020" name="Stud. Mycol.">
        <title>101 Dothideomycetes genomes: a test case for predicting lifestyles and emergence of pathogens.</title>
        <authorList>
            <person name="Haridas S."/>
            <person name="Albert R."/>
            <person name="Binder M."/>
            <person name="Bloem J."/>
            <person name="Labutti K."/>
            <person name="Salamov A."/>
            <person name="Andreopoulos B."/>
            <person name="Baker S."/>
            <person name="Barry K."/>
            <person name="Bills G."/>
            <person name="Bluhm B."/>
            <person name="Cannon C."/>
            <person name="Castanera R."/>
            <person name="Culley D."/>
            <person name="Daum C."/>
            <person name="Ezra D."/>
            <person name="Gonzalez J."/>
            <person name="Henrissat B."/>
            <person name="Kuo A."/>
            <person name="Liang C."/>
            <person name="Lipzen A."/>
            <person name="Lutzoni F."/>
            <person name="Magnuson J."/>
            <person name="Mondo S."/>
            <person name="Nolan M."/>
            <person name="Ohm R."/>
            <person name="Pangilinan J."/>
            <person name="Park H.-J."/>
            <person name="Ramirez L."/>
            <person name="Alfaro M."/>
            <person name="Sun H."/>
            <person name="Tritt A."/>
            <person name="Yoshinaga Y."/>
            <person name="Zwiers L.-H."/>
            <person name="Turgeon B."/>
            <person name="Goodwin S."/>
            <person name="Spatafora J."/>
            <person name="Crous P."/>
            <person name="Grigoriev I."/>
        </authorList>
    </citation>
    <scope>NUCLEOTIDE SEQUENCE</scope>
    <source>
        <strain evidence="1">CBS 122368</strain>
    </source>
</reference>
<dbReference type="EMBL" id="ML987191">
    <property type="protein sequence ID" value="KAF2253812.1"/>
    <property type="molecule type" value="Genomic_DNA"/>
</dbReference>
<protein>
    <submittedName>
        <fullName evidence="1">Uncharacterized protein</fullName>
    </submittedName>
</protein>
<proteinExistence type="predicted"/>
<evidence type="ECO:0000313" key="1">
    <source>
        <dbReference type="EMBL" id="KAF2253812.1"/>
    </source>
</evidence>
<evidence type="ECO:0000313" key="2">
    <source>
        <dbReference type="Proteomes" id="UP000800094"/>
    </source>
</evidence>
<keyword evidence="2" id="KW-1185">Reference proteome</keyword>
<dbReference type="AlphaFoldDB" id="A0A6A6IV84"/>
<dbReference type="RefSeq" id="XP_033688816.1">
    <property type="nucleotide sequence ID" value="XM_033828244.1"/>
</dbReference>
<dbReference type="GeneID" id="54581574"/>
<dbReference type="Proteomes" id="UP000800094">
    <property type="component" value="Unassembled WGS sequence"/>
</dbReference>
<organism evidence="1 2">
    <name type="scientific">Trematosphaeria pertusa</name>
    <dbReference type="NCBI Taxonomy" id="390896"/>
    <lineage>
        <taxon>Eukaryota</taxon>
        <taxon>Fungi</taxon>
        <taxon>Dikarya</taxon>
        <taxon>Ascomycota</taxon>
        <taxon>Pezizomycotina</taxon>
        <taxon>Dothideomycetes</taxon>
        <taxon>Pleosporomycetidae</taxon>
        <taxon>Pleosporales</taxon>
        <taxon>Massarineae</taxon>
        <taxon>Trematosphaeriaceae</taxon>
        <taxon>Trematosphaeria</taxon>
    </lineage>
</organism>